<dbReference type="Gene3D" id="1.10.510.10">
    <property type="entry name" value="Transferase(Phosphotransferase) domain 1"/>
    <property type="match status" value="1"/>
</dbReference>
<evidence type="ECO:0008006" key="4">
    <source>
        <dbReference type="Google" id="ProtNLM"/>
    </source>
</evidence>
<dbReference type="Proteomes" id="UP000236379">
    <property type="component" value="Unassembled WGS sequence"/>
</dbReference>
<dbReference type="PANTHER" id="PTHR12149">
    <property type="entry name" value="FRUCTOSAMINE 3 KINASE-RELATED PROTEIN"/>
    <property type="match status" value="1"/>
</dbReference>
<dbReference type="RefSeq" id="WP_103311515.1">
    <property type="nucleotide sequence ID" value="NZ_PPPD01000001.1"/>
</dbReference>
<evidence type="ECO:0000256" key="1">
    <source>
        <dbReference type="PIRNR" id="PIRNR006221"/>
    </source>
</evidence>
<dbReference type="Gene3D" id="1.20.1270.240">
    <property type="match status" value="1"/>
</dbReference>
<keyword evidence="3" id="KW-1185">Reference proteome</keyword>
<comment type="similarity">
    <text evidence="1">Belongs to the fructosamine kinase family.</text>
</comment>
<dbReference type="Gene3D" id="3.30.200.20">
    <property type="entry name" value="Phosphorylase Kinase, domain 1"/>
    <property type="match status" value="1"/>
</dbReference>
<reference evidence="2 3" key="1">
    <citation type="submission" date="2018-01" db="EMBL/GenBank/DDBJ databases">
        <title>Deinococcus koreensis sp. nov., a radiation-resistant bacterium isolated from river water.</title>
        <authorList>
            <person name="Choi A."/>
        </authorList>
    </citation>
    <scope>NUCLEOTIDE SEQUENCE [LARGE SCALE GENOMIC DNA]</scope>
    <source>
        <strain evidence="2 3">SJW1-2</strain>
    </source>
</reference>
<dbReference type="InterPro" id="IPR011009">
    <property type="entry name" value="Kinase-like_dom_sf"/>
</dbReference>
<accession>A0A2K3UX01</accession>
<evidence type="ECO:0000313" key="2">
    <source>
        <dbReference type="EMBL" id="PNY81072.1"/>
    </source>
</evidence>
<protein>
    <recommendedName>
        <fullName evidence="4">Fructosamine kinase</fullName>
    </recommendedName>
</protein>
<dbReference type="PIRSF" id="PIRSF006221">
    <property type="entry name" value="Ketosamine-3-kinase"/>
    <property type="match status" value="1"/>
</dbReference>
<keyword evidence="1" id="KW-0808">Transferase</keyword>
<dbReference type="SUPFAM" id="SSF56112">
    <property type="entry name" value="Protein kinase-like (PK-like)"/>
    <property type="match status" value="1"/>
</dbReference>
<dbReference type="OrthoDB" id="5291879at2"/>
<dbReference type="GO" id="GO:0016301">
    <property type="term" value="F:kinase activity"/>
    <property type="evidence" value="ECO:0007669"/>
    <property type="project" value="UniProtKB-UniRule"/>
</dbReference>
<dbReference type="PANTHER" id="PTHR12149:SF8">
    <property type="entry name" value="PROTEIN-RIBULOSAMINE 3-KINASE"/>
    <property type="match status" value="1"/>
</dbReference>
<dbReference type="InterPro" id="IPR016477">
    <property type="entry name" value="Fructo-/Ketosamine-3-kinase"/>
</dbReference>
<gene>
    <name evidence="2" type="ORF">CVO96_06505</name>
</gene>
<proteinExistence type="inferred from homology"/>
<name>A0A2K3UX01_9DEIO</name>
<dbReference type="AlphaFoldDB" id="A0A2K3UX01"/>
<evidence type="ECO:0000313" key="3">
    <source>
        <dbReference type="Proteomes" id="UP000236379"/>
    </source>
</evidence>
<sequence>MPAELPPALRPLIEMSLGTPVRGAARLTGGDINDVYRLHTDRGEVVLKASRRGLPGLFAAEAEGLARLRAPGVLTVPEVIAHGDAPGGWAYLLLEYLTPAAPTPADEEALGRGLAALHGVTAPQFGGGADNFFGALPQINAPAPTAAGFYWTSRLEPQLRRAQRLLGPADLARFGALRARLDTLIPAEPPALVHGDLWHGNVLYSTRGPALIDPAVAFSHREVDLALLRLFGPVPARVMAAYGEARPLAPGWPARVPLWNLYPLLAHLNMFGAGYLGRVRAALEQALDPA</sequence>
<dbReference type="Pfam" id="PF03881">
    <property type="entry name" value="Fructosamin_kin"/>
    <property type="match status" value="1"/>
</dbReference>
<comment type="caution">
    <text evidence="2">The sequence shown here is derived from an EMBL/GenBank/DDBJ whole genome shotgun (WGS) entry which is preliminary data.</text>
</comment>
<organism evidence="2 3">
    <name type="scientific">Deinococcus koreensis</name>
    <dbReference type="NCBI Taxonomy" id="2054903"/>
    <lineage>
        <taxon>Bacteria</taxon>
        <taxon>Thermotogati</taxon>
        <taxon>Deinococcota</taxon>
        <taxon>Deinococci</taxon>
        <taxon>Deinococcales</taxon>
        <taxon>Deinococcaceae</taxon>
        <taxon>Deinococcus</taxon>
    </lineage>
</organism>
<keyword evidence="1" id="KW-0418">Kinase</keyword>
<dbReference type="EMBL" id="PPPD01000001">
    <property type="protein sequence ID" value="PNY81072.1"/>
    <property type="molecule type" value="Genomic_DNA"/>
</dbReference>